<feature type="domain" description="Methyltransferase" evidence="3">
    <location>
        <begin position="45"/>
        <end position="100"/>
    </location>
</feature>
<dbReference type="PANTHER" id="PTHR43861:SF1">
    <property type="entry name" value="TRANS-ACONITATE 2-METHYLTRANSFERASE"/>
    <property type="match status" value="1"/>
</dbReference>
<dbReference type="GO" id="GO:0032259">
    <property type="term" value="P:methylation"/>
    <property type="evidence" value="ECO:0007669"/>
    <property type="project" value="UniProtKB-KW"/>
</dbReference>
<sequence length="105" mass="11373">MSTVVTPGSSAQDWSATQYLKFAAQRNRPVKDLVAQIPLSSPRKIVDLGCGPGNSTQALIERYPSAQIRGLDNSPDMLSKARANVPNVDFSLADLSTWTPDPEDE</sequence>
<dbReference type="OrthoDB" id="66144at2759"/>
<dbReference type="InterPro" id="IPR029063">
    <property type="entry name" value="SAM-dependent_MTases_sf"/>
</dbReference>
<keyword evidence="5" id="KW-1185">Reference proteome</keyword>
<organism evidence="4 5">
    <name type="scientific">Byssochlamys spectabilis (strain No. 5 / NBRC 109023)</name>
    <name type="common">Paecilomyces variotii</name>
    <dbReference type="NCBI Taxonomy" id="1356009"/>
    <lineage>
        <taxon>Eukaryota</taxon>
        <taxon>Fungi</taxon>
        <taxon>Dikarya</taxon>
        <taxon>Ascomycota</taxon>
        <taxon>Pezizomycotina</taxon>
        <taxon>Eurotiomycetes</taxon>
        <taxon>Eurotiomycetidae</taxon>
        <taxon>Eurotiales</taxon>
        <taxon>Thermoascaceae</taxon>
        <taxon>Paecilomyces</taxon>
    </lineage>
</organism>
<comment type="caution">
    <text evidence="4">The sequence shown here is derived from an EMBL/GenBank/DDBJ whole genome shotgun (WGS) entry which is preliminary data.</text>
</comment>
<dbReference type="PANTHER" id="PTHR43861">
    <property type="entry name" value="TRANS-ACONITATE 2-METHYLTRANSFERASE-RELATED"/>
    <property type="match status" value="1"/>
</dbReference>
<reference evidence="5" key="1">
    <citation type="journal article" date="2014" name="Genome Announc.">
        <title>Draft genome sequence of the formaldehyde-resistant fungus Byssochlamys spectabilis No. 5 (anamorph Paecilomyces variotii No. 5) (NBRC109023).</title>
        <authorList>
            <person name="Oka T."/>
            <person name="Ekino K."/>
            <person name="Fukuda K."/>
            <person name="Nomura Y."/>
        </authorList>
    </citation>
    <scope>NUCLEOTIDE SEQUENCE [LARGE SCALE GENOMIC DNA]</scope>
    <source>
        <strain evidence="5">No. 5 / NBRC 109023</strain>
    </source>
</reference>
<evidence type="ECO:0000259" key="3">
    <source>
        <dbReference type="Pfam" id="PF13649"/>
    </source>
</evidence>
<keyword evidence="1 4" id="KW-0489">Methyltransferase</keyword>
<name>V5FWD5_BYSSN</name>
<dbReference type="Proteomes" id="UP000018001">
    <property type="component" value="Unassembled WGS sequence"/>
</dbReference>
<proteinExistence type="predicted"/>
<dbReference type="HOGENOM" id="CLU_2242854_0_0_1"/>
<dbReference type="SUPFAM" id="SSF53335">
    <property type="entry name" value="S-adenosyl-L-methionine-dependent methyltransferases"/>
    <property type="match status" value="1"/>
</dbReference>
<dbReference type="eggNOG" id="ENOG502S1YX">
    <property type="taxonomic scope" value="Eukaryota"/>
</dbReference>
<dbReference type="Pfam" id="PF13649">
    <property type="entry name" value="Methyltransf_25"/>
    <property type="match status" value="1"/>
</dbReference>
<evidence type="ECO:0000313" key="4">
    <source>
        <dbReference type="EMBL" id="GAD96363.1"/>
    </source>
</evidence>
<dbReference type="CDD" id="cd02440">
    <property type="entry name" value="AdoMet_MTases"/>
    <property type="match status" value="1"/>
</dbReference>
<dbReference type="InParanoid" id="V5FWD5"/>
<gene>
    <name evidence="4" type="ORF">PVAR5_5016</name>
</gene>
<dbReference type="EMBL" id="BAUL01000162">
    <property type="protein sequence ID" value="GAD96363.1"/>
    <property type="molecule type" value="Genomic_DNA"/>
</dbReference>
<dbReference type="InterPro" id="IPR041698">
    <property type="entry name" value="Methyltransf_25"/>
</dbReference>
<keyword evidence="2 4" id="KW-0808">Transferase</keyword>
<evidence type="ECO:0000256" key="1">
    <source>
        <dbReference type="ARBA" id="ARBA00022603"/>
    </source>
</evidence>
<feature type="non-terminal residue" evidence="4">
    <location>
        <position position="105"/>
    </location>
</feature>
<evidence type="ECO:0000313" key="5">
    <source>
        <dbReference type="Proteomes" id="UP000018001"/>
    </source>
</evidence>
<dbReference type="AlphaFoldDB" id="V5FWD5"/>
<dbReference type="Gene3D" id="3.40.50.150">
    <property type="entry name" value="Vaccinia Virus protein VP39"/>
    <property type="match status" value="1"/>
</dbReference>
<evidence type="ECO:0000256" key="2">
    <source>
        <dbReference type="ARBA" id="ARBA00022679"/>
    </source>
</evidence>
<protein>
    <submittedName>
        <fullName evidence="4">O-methyltransferase, putative</fullName>
    </submittedName>
</protein>
<accession>V5FWD5</accession>
<dbReference type="GO" id="GO:0008168">
    <property type="term" value="F:methyltransferase activity"/>
    <property type="evidence" value="ECO:0007669"/>
    <property type="project" value="UniProtKB-KW"/>
</dbReference>